<reference evidence="3" key="1">
    <citation type="submission" date="2017-02" db="UniProtKB">
        <authorList>
            <consortium name="WormBaseParasite"/>
        </authorList>
    </citation>
    <scope>IDENTIFICATION</scope>
</reference>
<dbReference type="WBParaSite" id="HNAJ_0000365501-mRNA-1">
    <property type="protein sequence ID" value="HNAJ_0000365501-mRNA-1"/>
    <property type="gene ID" value="HNAJ_0000365501"/>
</dbReference>
<dbReference type="EMBL" id="UZAE01002202">
    <property type="protein sequence ID" value="VDN99512.1"/>
    <property type="molecule type" value="Genomic_DNA"/>
</dbReference>
<dbReference type="Proteomes" id="UP000278807">
    <property type="component" value="Unassembled WGS sequence"/>
</dbReference>
<evidence type="ECO:0000313" key="3">
    <source>
        <dbReference type="WBParaSite" id="HNAJ_0000365501-mRNA-1"/>
    </source>
</evidence>
<accession>A0A0R3T9B6</accession>
<organism evidence="3">
    <name type="scientific">Rodentolepis nana</name>
    <name type="common">Dwarf tapeworm</name>
    <name type="synonym">Hymenolepis nana</name>
    <dbReference type="NCBI Taxonomy" id="102285"/>
    <lineage>
        <taxon>Eukaryota</taxon>
        <taxon>Metazoa</taxon>
        <taxon>Spiralia</taxon>
        <taxon>Lophotrochozoa</taxon>
        <taxon>Platyhelminthes</taxon>
        <taxon>Cestoda</taxon>
        <taxon>Eucestoda</taxon>
        <taxon>Cyclophyllidea</taxon>
        <taxon>Hymenolepididae</taxon>
        <taxon>Rodentolepis</taxon>
    </lineage>
</organism>
<evidence type="ECO:0000313" key="1">
    <source>
        <dbReference type="EMBL" id="VDN99512.1"/>
    </source>
</evidence>
<evidence type="ECO:0000313" key="2">
    <source>
        <dbReference type="Proteomes" id="UP000278807"/>
    </source>
</evidence>
<keyword evidence="2" id="KW-1185">Reference proteome</keyword>
<reference evidence="1 2" key="2">
    <citation type="submission" date="2018-11" db="EMBL/GenBank/DDBJ databases">
        <authorList>
            <consortium name="Pathogen Informatics"/>
        </authorList>
    </citation>
    <scope>NUCLEOTIDE SEQUENCE [LARGE SCALE GENOMIC DNA]</scope>
</reference>
<dbReference type="AlphaFoldDB" id="A0A0R3T9B6"/>
<proteinExistence type="predicted"/>
<name>A0A0R3T9B6_RODNA</name>
<protein>
    <submittedName>
        <fullName evidence="3">Ovule protein</fullName>
    </submittedName>
</protein>
<gene>
    <name evidence="1" type="ORF">HNAJ_LOCUS3653</name>
</gene>
<sequence length="101" mass="11016">MCWKKVLDIVGLKEPGQPPVNHSFHKLSQVFTPKNIVSLKEPAPSGGMGVEVSQYYSYVFVGFSVLGSFCPLTSLKHSTGGSEDIVIRPDEGDFSYSLFSS</sequence>